<dbReference type="InParanoid" id="J4W7R6"/>
<gene>
    <name evidence="7" type="ORF">BBA_04778</name>
</gene>
<feature type="repeat" description="WD" evidence="3">
    <location>
        <begin position="164"/>
        <end position="205"/>
    </location>
</feature>
<dbReference type="AlphaFoldDB" id="J4W7R6"/>
<feature type="region of interest" description="Disordered" evidence="4">
    <location>
        <begin position="686"/>
        <end position="782"/>
    </location>
</feature>
<proteinExistence type="predicted"/>
<dbReference type="GeneID" id="19887790"/>
<dbReference type="Pfam" id="PF14033">
    <property type="entry name" value="DUF4246"/>
    <property type="match status" value="1"/>
</dbReference>
<organism evidence="7 8">
    <name type="scientific">Beauveria bassiana (strain ARSEF 2860)</name>
    <name type="common">White muscardine disease fungus</name>
    <name type="synonym">Tritirachium shiotae</name>
    <dbReference type="NCBI Taxonomy" id="655819"/>
    <lineage>
        <taxon>Eukaryota</taxon>
        <taxon>Fungi</taxon>
        <taxon>Dikarya</taxon>
        <taxon>Ascomycota</taxon>
        <taxon>Pezizomycotina</taxon>
        <taxon>Sordariomycetes</taxon>
        <taxon>Hypocreomycetidae</taxon>
        <taxon>Hypocreales</taxon>
        <taxon>Cordycipitaceae</taxon>
        <taxon>Beauveria</taxon>
    </lineage>
</organism>
<evidence type="ECO:0000313" key="7">
    <source>
        <dbReference type="EMBL" id="EJP66285.1"/>
    </source>
</evidence>
<evidence type="ECO:0000256" key="2">
    <source>
        <dbReference type="ARBA" id="ARBA00022737"/>
    </source>
</evidence>
<dbReference type="SUPFAM" id="SSF50978">
    <property type="entry name" value="WD40 repeat-like"/>
    <property type="match status" value="1"/>
</dbReference>
<name>J4W7R6_BEAB2</name>
<dbReference type="InterPro" id="IPR001680">
    <property type="entry name" value="WD40_rpt"/>
</dbReference>
<dbReference type="InterPro" id="IPR036322">
    <property type="entry name" value="WD40_repeat_dom_sf"/>
</dbReference>
<dbReference type="InterPro" id="IPR019775">
    <property type="entry name" value="WD40_repeat_CS"/>
</dbReference>
<feature type="domain" description="DUF4246" evidence="5">
    <location>
        <begin position="476"/>
        <end position="988"/>
    </location>
</feature>
<dbReference type="PROSITE" id="PS50294">
    <property type="entry name" value="WD_REPEATS_REGION"/>
    <property type="match status" value="3"/>
</dbReference>
<keyword evidence="8" id="KW-1185">Reference proteome</keyword>
<feature type="region of interest" description="Disordered" evidence="4">
    <location>
        <begin position="989"/>
        <end position="1014"/>
    </location>
</feature>
<evidence type="ECO:0000256" key="4">
    <source>
        <dbReference type="SAM" id="MobiDB-lite"/>
    </source>
</evidence>
<dbReference type="RefSeq" id="XP_008598097.1">
    <property type="nucleotide sequence ID" value="XM_008599875.1"/>
</dbReference>
<feature type="repeat" description="WD" evidence="3">
    <location>
        <begin position="131"/>
        <end position="163"/>
    </location>
</feature>
<dbReference type="STRING" id="655819.J4W7R6"/>
<sequence>MSKQGRPGIANSGFARVSRTVTADLEHVLEQYDHDYDRVPASLIHLGDHWSAIFNPNVARELNVELVKEFGPHQSFCPIMDVRFSPDGRHLASRSCGGAKIWNVQQDWQKMHDFPDSPTSDKGMFGGESEAIRFSPDSRLVATGGGGGDILIWDMESGSRKHRISGHDGGVRALAFSNDGKVLASSGGDQTVCLWDAESADLIKKFAVEGAVLDVNWSPDDSLLAASSGHDIIIWDAGTKSVLSRFETKSQGRSSLIASLVFSPNGKMLISGGFDGWIKVWSLEDGIPDNEALLLQLRGQEEVICSLAVTPDNRWLVSGSKNRDLLLWDLQSGDAQVLVSAFANSVTGVDVSTKGDLIATSCGDGTIRIFSYSPYASPEPEAAAKVYTHGSLRGFDMPLGHFPAHHFPIMTGNVGDWLSPTLSIRELCMLKFMDEITDKPDWWTKVHDAVIAGRWKAEALDAKWGSYRRYGDFTSAMADACIAELHKKAQLVQACGFVPTFDYSTCVVKSDSMMDDTLASALKSSSLVLEQGLQGKGWHPGSDGKVLDLVHPSVCPLVYGQSRVLTPGQVVPRDSCVSMMGAGQVITDPGQAARKGVRAYNYFSTRFQWLPAEVLITNGKVKIDSYINNLHPQEHPGIYSIIETLIEKSLPAWDLVYRWPDEFAHQRLVVKSVVPECLTPDICQETYECSPSNRPLDTDEEPRSDEEEEEENEEEENEEEENEEEENEEEENEEEENEEEENEEENEEEEQEEGKSDSATLDNNDAARTIPEQGKNDAKAVRRMRDSQWWEQTHPLRLPNPADDGFARGIKPEDIASSEYFLRTGKGAQRIQVIVKLANIHLSPENPAYDGGSWHVEGLLNEHICATALFYYDNENITDSRLEFRSVANREDLTGDLDYAQNDFDSIKRAFGIDPEGSTMQDIGEISTRQGRAIFFPNILQHRVSPFRLKDASRPGHRKIVALFLVDPAIPIISTANVPPQQRDWWRNAEKNGGGGGGEVKGEGGSTLGKTGVADGLMDSEEASRIMEELMAERTMHQDKANHDLRELDWDFCEH</sequence>
<feature type="domain" description="DUF4246" evidence="6">
    <location>
        <begin position="394"/>
        <end position="458"/>
    </location>
</feature>
<dbReference type="PANTHER" id="PTHR33119">
    <property type="entry name" value="IFI3P"/>
    <property type="match status" value="1"/>
</dbReference>
<keyword evidence="2" id="KW-0677">Repeat</keyword>
<dbReference type="PROSITE" id="PS50082">
    <property type="entry name" value="WD_REPEATS_2"/>
    <property type="match status" value="4"/>
</dbReference>
<feature type="repeat" description="WD" evidence="3">
    <location>
        <begin position="250"/>
        <end position="286"/>
    </location>
</feature>
<evidence type="ECO:0000256" key="3">
    <source>
        <dbReference type="PROSITE-ProRule" id="PRU00221"/>
    </source>
</evidence>
<dbReference type="InterPro" id="IPR049192">
    <property type="entry name" value="DUF4246_C"/>
</dbReference>
<feature type="compositionally biased region" description="Acidic residues" evidence="4">
    <location>
        <begin position="698"/>
        <end position="752"/>
    </location>
</feature>
<dbReference type="PROSITE" id="PS00678">
    <property type="entry name" value="WD_REPEATS_1"/>
    <property type="match status" value="2"/>
</dbReference>
<dbReference type="InterPro" id="IPR015943">
    <property type="entry name" value="WD40/YVTN_repeat-like_dom_sf"/>
</dbReference>
<dbReference type="Proteomes" id="UP000002762">
    <property type="component" value="Unassembled WGS sequence"/>
</dbReference>
<evidence type="ECO:0000256" key="1">
    <source>
        <dbReference type="ARBA" id="ARBA00022574"/>
    </source>
</evidence>
<dbReference type="HOGENOM" id="CLU_012066_2_1_1"/>
<accession>J4W7R6</accession>
<evidence type="ECO:0000313" key="8">
    <source>
        <dbReference type="Proteomes" id="UP000002762"/>
    </source>
</evidence>
<dbReference type="EMBL" id="JH725160">
    <property type="protein sequence ID" value="EJP66285.1"/>
    <property type="molecule type" value="Genomic_DNA"/>
</dbReference>
<evidence type="ECO:0000259" key="5">
    <source>
        <dbReference type="Pfam" id="PF14033"/>
    </source>
</evidence>
<dbReference type="CDD" id="cd00200">
    <property type="entry name" value="WD40"/>
    <property type="match status" value="1"/>
</dbReference>
<feature type="compositionally biased region" description="Gly residues" evidence="4">
    <location>
        <begin position="992"/>
        <end position="1007"/>
    </location>
</feature>
<dbReference type="OrthoDB" id="415532at2759"/>
<evidence type="ECO:0000259" key="6">
    <source>
        <dbReference type="Pfam" id="PF21666"/>
    </source>
</evidence>
<dbReference type="SMART" id="SM00320">
    <property type="entry name" value="WD40"/>
    <property type="match status" value="7"/>
</dbReference>
<feature type="repeat" description="WD" evidence="3">
    <location>
        <begin position="297"/>
        <end position="338"/>
    </location>
</feature>
<dbReference type="PANTHER" id="PTHR33119:SF1">
    <property type="entry name" value="FE2OG DIOXYGENASE DOMAIN-CONTAINING PROTEIN"/>
    <property type="match status" value="1"/>
</dbReference>
<dbReference type="Pfam" id="PF00400">
    <property type="entry name" value="WD40"/>
    <property type="match status" value="7"/>
</dbReference>
<dbReference type="InterPro" id="IPR025340">
    <property type="entry name" value="DUF4246"/>
</dbReference>
<reference evidence="7 8" key="1">
    <citation type="journal article" date="2012" name="Sci. Rep.">
        <title>Genomic perspectives on the evolution of fungal entomopathogenicity in Beauveria bassiana.</title>
        <authorList>
            <person name="Xiao G."/>
            <person name="Ying S.H."/>
            <person name="Zheng P."/>
            <person name="Wang Z.L."/>
            <person name="Zhang S."/>
            <person name="Xie X.Q."/>
            <person name="Shang Y."/>
            <person name="St Leger R.J."/>
            <person name="Zhao G.P."/>
            <person name="Wang C."/>
            <person name="Feng M.G."/>
        </authorList>
    </citation>
    <scope>NUCLEOTIDE SEQUENCE [LARGE SCALE GENOMIC DNA]</scope>
    <source>
        <strain evidence="7 8">ARSEF 2860</strain>
    </source>
</reference>
<dbReference type="Gene3D" id="2.130.10.10">
    <property type="entry name" value="YVTN repeat-like/Quinoprotein amine dehydrogenase"/>
    <property type="match status" value="1"/>
</dbReference>
<dbReference type="InterPro" id="IPR049207">
    <property type="entry name" value="DUF4246_N"/>
</dbReference>
<protein>
    <submittedName>
        <fullName evidence="7">Transcriptional repressor TUP1</fullName>
    </submittedName>
</protein>
<keyword evidence="1 3" id="KW-0853">WD repeat</keyword>
<dbReference type="Pfam" id="PF21666">
    <property type="entry name" value="DUF4246_N"/>
    <property type="match status" value="1"/>
</dbReference>